<feature type="region of interest" description="Disordered" evidence="1">
    <location>
        <begin position="48"/>
        <end position="74"/>
    </location>
</feature>
<evidence type="ECO:0000256" key="1">
    <source>
        <dbReference type="SAM" id="MobiDB-lite"/>
    </source>
</evidence>
<dbReference type="Proteomes" id="UP000198614">
    <property type="component" value="Unassembled WGS sequence"/>
</dbReference>
<accession>A0A1G7J297</accession>
<dbReference type="OrthoDB" id="3436922at2"/>
<sequence length="113" mass="12634">MTHLKTIRTPEQRAEADEVIWGPYRFRPGVDYADALGRAVPPFPLLPGGRTQLTVDPSPRPSWHEGSDGEQGWRDRYRTSPIRLWATCTVPDHKPWSLAFAVPQDGGWTLGGA</sequence>
<organism evidence="2 3">
    <name type="scientific">Streptomyces griseoaurantiacus</name>
    <dbReference type="NCBI Taxonomy" id="68213"/>
    <lineage>
        <taxon>Bacteria</taxon>
        <taxon>Bacillati</taxon>
        <taxon>Actinomycetota</taxon>
        <taxon>Actinomycetes</taxon>
        <taxon>Kitasatosporales</taxon>
        <taxon>Streptomycetaceae</taxon>
        <taxon>Streptomyces</taxon>
        <taxon>Streptomyces aurantiacus group</taxon>
    </lineage>
</organism>
<evidence type="ECO:0000313" key="2">
    <source>
        <dbReference type="EMBL" id="SDF18988.1"/>
    </source>
</evidence>
<feature type="compositionally biased region" description="Basic and acidic residues" evidence="1">
    <location>
        <begin position="62"/>
        <end position="74"/>
    </location>
</feature>
<evidence type="ECO:0000313" key="3">
    <source>
        <dbReference type="Proteomes" id="UP000198614"/>
    </source>
</evidence>
<gene>
    <name evidence="2" type="ORF">SAMN05216260_106263</name>
</gene>
<proteinExistence type="predicted"/>
<dbReference type="AlphaFoldDB" id="A0A1G7J297"/>
<name>A0A1G7J297_9ACTN</name>
<dbReference type="EMBL" id="FNAX01000006">
    <property type="protein sequence ID" value="SDF18988.1"/>
    <property type="molecule type" value="Genomic_DNA"/>
</dbReference>
<reference evidence="2 3" key="1">
    <citation type="submission" date="2016-10" db="EMBL/GenBank/DDBJ databases">
        <authorList>
            <person name="de Groot N.N."/>
        </authorList>
    </citation>
    <scope>NUCLEOTIDE SEQUENCE [LARGE SCALE GENOMIC DNA]</scope>
    <source>
        <strain evidence="2 3">CGMCC 4.1859</strain>
    </source>
</reference>
<protein>
    <submittedName>
        <fullName evidence="2">Uncharacterized protein</fullName>
    </submittedName>
</protein>